<evidence type="ECO:0000259" key="9">
    <source>
        <dbReference type="Pfam" id="PF23659"/>
    </source>
</evidence>
<evidence type="ECO:0000259" key="8">
    <source>
        <dbReference type="Pfam" id="PF09743"/>
    </source>
</evidence>
<dbReference type="Proteomes" id="UP001329430">
    <property type="component" value="Chromosome 1"/>
</dbReference>
<dbReference type="InterPro" id="IPR056761">
    <property type="entry name" value="Ufl1-like_C"/>
</dbReference>
<accession>A0AAN7ZPM7</accession>
<evidence type="ECO:0000256" key="3">
    <source>
        <dbReference type="ARBA" id="ARBA00014160"/>
    </source>
</evidence>
<dbReference type="GO" id="GO:0032434">
    <property type="term" value="P:regulation of proteasomal ubiquitin-dependent protein catabolic process"/>
    <property type="evidence" value="ECO:0007669"/>
    <property type="project" value="TreeGrafter"/>
</dbReference>
<feature type="domain" description="E3 UFM1-protein ligase 1-like" evidence="9">
    <location>
        <begin position="529"/>
        <end position="646"/>
    </location>
</feature>
<feature type="domain" description="E3 UFM1-protein ligase-like C-terminal" evidence="10">
    <location>
        <begin position="654"/>
        <end position="747"/>
    </location>
</feature>
<dbReference type="PANTHER" id="PTHR31057">
    <property type="entry name" value="E3 UFM1-PROTEIN LIGASE 1"/>
    <property type="match status" value="1"/>
</dbReference>
<evidence type="ECO:0000256" key="7">
    <source>
        <dbReference type="SAM" id="MobiDB-lite"/>
    </source>
</evidence>
<dbReference type="AlphaFoldDB" id="A0AAN7ZPM7"/>
<comment type="function">
    <text evidence="1">E3 UFM1-protein ligase that mediates ufmylation of target proteins.</text>
</comment>
<dbReference type="GO" id="GO:0034976">
    <property type="term" value="P:response to endoplasmic reticulum stress"/>
    <property type="evidence" value="ECO:0007669"/>
    <property type="project" value="TreeGrafter"/>
</dbReference>
<dbReference type="InterPro" id="IPR056580">
    <property type="entry name" value="Ufl1_dom"/>
</dbReference>
<dbReference type="GO" id="GO:0005789">
    <property type="term" value="C:endoplasmic reticulum membrane"/>
    <property type="evidence" value="ECO:0007669"/>
    <property type="project" value="TreeGrafter"/>
</dbReference>
<keyword evidence="12" id="KW-1185">Reference proteome</keyword>
<dbReference type="Pfam" id="PF09743">
    <property type="entry name" value="E3_UFM1_ligase"/>
    <property type="match status" value="1"/>
</dbReference>
<dbReference type="Pfam" id="PF23659">
    <property type="entry name" value="UFL1"/>
    <property type="match status" value="1"/>
</dbReference>
<dbReference type="GO" id="GO:1990592">
    <property type="term" value="P:protein K69-linked ufmylation"/>
    <property type="evidence" value="ECO:0007669"/>
    <property type="project" value="TreeGrafter"/>
</dbReference>
<evidence type="ECO:0000259" key="10">
    <source>
        <dbReference type="Pfam" id="PF25041"/>
    </source>
</evidence>
<dbReference type="InterPro" id="IPR018611">
    <property type="entry name" value="Ufl1"/>
</dbReference>
<evidence type="ECO:0000256" key="6">
    <source>
        <dbReference type="ARBA" id="ARBA00030452"/>
    </source>
</evidence>
<feature type="domain" description="E3 UFM1-protein ligase 1-like N-terminal" evidence="8">
    <location>
        <begin position="6"/>
        <end position="278"/>
    </location>
</feature>
<sequence length="765" mass="86929">MASWEEVKRLAADFQKVQLSSTTQRLSERNCIEIVSWLIDRKLIDLIFTSDGKEYMTSSQLVQDILGELYIRGGRVNYVELSKTIAVDLNHIINHIPEVTHGRKDIYSILGQLIDTSYIIKIAGEINQKLIQQGQINIGDLTIQYDLPADFLQRNVVEKYLGKLIHGEQDKNDSKIFFTESFISRSRAKIKGALTALTKPTVVSVILNQIDVTDKLFFSLFDQLSMYGVLTGRTHSSLYVPSVYSRSQNEWVKNFYKQNGYLEFDALIRLGITDYKVYLKKHFANENVVTLKSCILSFQLVERIEADVEECINSKSFVDLQGSLPNLLDDEDVKIIIDKVVTVQRQRNVVILDNFVISKSFIDILAKNCEGFVQDKAKEIVQSGKYQQHLTELQVKTTKLHKVDVEEDVKVDKREERRKKASSGKSGGGAQGRETKTKSTKKHARTKNLQDDDDDYSEKSEKRAVLEIITIEDIKKLVGDKVEEEGLSEIVENIANYLLPVLNEIGLQAAAKLYATTVADQTASRRHTHNDVQNKVNALLGDVRLFEKGLKCFPLDVQTHLYKYLLKSICLDIVNEILNYVASEKGLNVEANKLTNEQRNKFVNDLTPDYKNILQNLLKTLSNHNIEEFTDAVEVCLTECSMILKKIDKKKDKLVVSNHKQALLEQLDKCDDSALTLHLASLIIFITVTQNMLHASGRHVSSILIYLKQYLSADQYLELSSYHDLVTLMLSGGSEAENAKDLLRERMTTVKKIANEFKKLSSEKS</sequence>
<feature type="region of interest" description="Disordered" evidence="7">
    <location>
        <begin position="409"/>
        <end position="456"/>
    </location>
</feature>
<evidence type="ECO:0000313" key="12">
    <source>
        <dbReference type="Proteomes" id="UP001329430"/>
    </source>
</evidence>
<keyword evidence="4" id="KW-0808">Transferase</keyword>
<comment type="similarity">
    <text evidence="2">Belongs to the UFL1 family.</text>
</comment>
<proteinExistence type="inferred from homology"/>
<gene>
    <name evidence="11" type="ORF">RI129_001346</name>
</gene>
<reference evidence="11 12" key="1">
    <citation type="journal article" date="2024" name="Insects">
        <title>An Improved Chromosome-Level Genome Assembly of the Firefly Pyrocoelia pectoralis.</title>
        <authorList>
            <person name="Fu X."/>
            <person name="Meyer-Rochow V.B."/>
            <person name="Ballantyne L."/>
            <person name="Zhu X."/>
        </authorList>
    </citation>
    <scope>NUCLEOTIDE SEQUENCE [LARGE SCALE GENOMIC DNA]</scope>
    <source>
        <strain evidence="11">XCY_ONT2</strain>
    </source>
</reference>
<evidence type="ECO:0000256" key="4">
    <source>
        <dbReference type="ARBA" id="ARBA00022679"/>
    </source>
</evidence>
<dbReference type="EMBL" id="JAVRBK010000001">
    <property type="protein sequence ID" value="KAK5650317.1"/>
    <property type="molecule type" value="Genomic_DNA"/>
</dbReference>
<protein>
    <recommendedName>
        <fullName evidence="3">E3 UFM1-protein ligase 1 homolog</fullName>
    </recommendedName>
    <alternativeName>
        <fullName evidence="6">E3 UFM1-protein transferase 1 homolog</fullName>
    </alternativeName>
</protein>
<dbReference type="InterPro" id="IPR056579">
    <property type="entry name" value="Ufl1_N"/>
</dbReference>
<keyword evidence="5" id="KW-0833">Ubl conjugation pathway</keyword>
<name>A0AAN7ZPM7_9COLE</name>
<organism evidence="11 12">
    <name type="scientific">Pyrocoelia pectoralis</name>
    <dbReference type="NCBI Taxonomy" id="417401"/>
    <lineage>
        <taxon>Eukaryota</taxon>
        <taxon>Metazoa</taxon>
        <taxon>Ecdysozoa</taxon>
        <taxon>Arthropoda</taxon>
        <taxon>Hexapoda</taxon>
        <taxon>Insecta</taxon>
        <taxon>Pterygota</taxon>
        <taxon>Neoptera</taxon>
        <taxon>Endopterygota</taxon>
        <taxon>Coleoptera</taxon>
        <taxon>Polyphaga</taxon>
        <taxon>Elateriformia</taxon>
        <taxon>Elateroidea</taxon>
        <taxon>Lampyridae</taxon>
        <taxon>Lampyrinae</taxon>
        <taxon>Pyrocoelia</taxon>
    </lineage>
</organism>
<dbReference type="GO" id="GO:0061666">
    <property type="term" value="F:UFM1 ligase activity"/>
    <property type="evidence" value="ECO:0007669"/>
    <property type="project" value="InterPro"/>
</dbReference>
<comment type="caution">
    <text evidence="11">The sequence shown here is derived from an EMBL/GenBank/DDBJ whole genome shotgun (WGS) entry which is preliminary data.</text>
</comment>
<evidence type="ECO:0000313" key="11">
    <source>
        <dbReference type="EMBL" id="KAK5650317.1"/>
    </source>
</evidence>
<evidence type="ECO:0000256" key="5">
    <source>
        <dbReference type="ARBA" id="ARBA00022786"/>
    </source>
</evidence>
<dbReference type="PANTHER" id="PTHR31057:SF0">
    <property type="entry name" value="E3 UFM1-PROTEIN LIGASE 1"/>
    <property type="match status" value="1"/>
</dbReference>
<dbReference type="Pfam" id="PF25041">
    <property type="entry name" value="UFL1_C"/>
    <property type="match status" value="1"/>
</dbReference>
<dbReference type="Pfam" id="PF25870">
    <property type="entry name" value="WHD_UFL1_5th"/>
    <property type="match status" value="1"/>
</dbReference>
<evidence type="ECO:0000256" key="2">
    <source>
        <dbReference type="ARBA" id="ARBA00010789"/>
    </source>
</evidence>
<evidence type="ECO:0000256" key="1">
    <source>
        <dbReference type="ARBA" id="ARBA00003950"/>
    </source>
</evidence>